<dbReference type="Pfam" id="PF26348">
    <property type="entry name" value="SRA_ScoMcrA"/>
    <property type="match status" value="1"/>
</dbReference>
<accession>A0A7H8T8H6</accession>
<proteinExistence type="predicted"/>
<dbReference type="Proteomes" id="UP000509418">
    <property type="component" value="Chromosome"/>
</dbReference>
<feature type="domain" description="ScoMcrA-like SRA" evidence="1">
    <location>
        <begin position="12"/>
        <end position="157"/>
    </location>
</feature>
<protein>
    <recommendedName>
        <fullName evidence="1">ScoMcrA-like SRA domain-containing protein</fullName>
    </recommendedName>
</protein>
<organism evidence="2 3">
    <name type="scientific">Streptomyces chartreusis</name>
    <dbReference type="NCBI Taxonomy" id="1969"/>
    <lineage>
        <taxon>Bacteria</taxon>
        <taxon>Bacillati</taxon>
        <taxon>Actinomycetota</taxon>
        <taxon>Actinomycetes</taxon>
        <taxon>Kitasatosporales</taxon>
        <taxon>Streptomycetaceae</taxon>
        <taxon>Streptomyces</taxon>
    </lineage>
</organism>
<evidence type="ECO:0000259" key="1">
    <source>
        <dbReference type="Pfam" id="PF26348"/>
    </source>
</evidence>
<dbReference type="RefSeq" id="WP_176576048.1">
    <property type="nucleotide sequence ID" value="NZ_CBDRGH010000033.1"/>
</dbReference>
<evidence type="ECO:0000313" key="2">
    <source>
        <dbReference type="EMBL" id="QKZ19773.1"/>
    </source>
</evidence>
<keyword evidence="3" id="KW-1185">Reference proteome</keyword>
<dbReference type="AlphaFoldDB" id="A0A7H8T8H6"/>
<dbReference type="InterPro" id="IPR058712">
    <property type="entry name" value="SRA_ScoMcrA"/>
</dbReference>
<name>A0A7H8T8H6_STRCX</name>
<sequence length="361" mass="39626">MTGDHVILPGEIRTRAEIHAVFGGSPQRGIAPSIEKRSVVLFSDPEEAARWGYQDGWLAEDDGLGPIFEYTGAGSNGDQTFVGARGSGNRSVLRHFQLGRMLHLFVREGKVRGSATKTHRYVGMFALDDELPFVPRQGLGVNGMQRTTIVFRLRPYGHFERSRTDVLIPAPDTRAEFVPRAVTIDMLQSAAVTKGTFVAPGIRNADTSAMLTAAAEGKLVQVGKVHTPEFPRAASAATTVRQKKALLIESYAAHLESQGHAVGSFQIKIKGKTSTLRTDLFDATEHILYEAQGASDRDSVRIALGRLLDYRRYVRQSDRQDRPGTVVLLPGRPDKDIEALLKDHETSLVYRTMNGAFEGSV</sequence>
<dbReference type="EMBL" id="CP056041">
    <property type="protein sequence ID" value="QKZ19773.1"/>
    <property type="molecule type" value="Genomic_DNA"/>
</dbReference>
<gene>
    <name evidence="2" type="ORF">HUT05_21815</name>
</gene>
<reference evidence="2 3" key="1">
    <citation type="submission" date="2020-06" db="EMBL/GenBank/DDBJ databases">
        <title>Genome mining for natural products.</title>
        <authorList>
            <person name="Zhang B."/>
            <person name="Shi J."/>
            <person name="Ge H."/>
        </authorList>
    </citation>
    <scope>NUCLEOTIDE SEQUENCE [LARGE SCALE GENOMIC DNA]</scope>
    <source>
        <strain evidence="2 3">NA02069</strain>
    </source>
</reference>
<evidence type="ECO:0000313" key="3">
    <source>
        <dbReference type="Proteomes" id="UP000509418"/>
    </source>
</evidence>